<evidence type="ECO:0000313" key="7">
    <source>
        <dbReference type="EMBL" id="CAD7433646.1"/>
    </source>
</evidence>
<name>A0A7R9HSL0_9NEOP</name>
<reference evidence="7" key="1">
    <citation type="submission" date="2020-11" db="EMBL/GenBank/DDBJ databases">
        <authorList>
            <person name="Tran Van P."/>
        </authorList>
    </citation>
    <scope>NUCLEOTIDE SEQUENCE</scope>
</reference>
<keyword evidence="5 6" id="KW-0472">Membrane</keyword>
<organism evidence="7">
    <name type="scientific">Timema monikensis</name>
    <dbReference type="NCBI Taxonomy" id="170555"/>
    <lineage>
        <taxon>Eukaryota</taxon>
        <taxon>Metazoa</taxon>
        <taxon>Ecdysozoa</taxon>
        <taxon>Arthropoda</taxon>
        <taxon>Hexapoda</taxon>
        <taxon>Insecta</taxon>
        <taxon>Pterygota</taxon>
        <taxon>Neoptera</taxon>
        <taxon>Polyneoptera</taxon>
        <taxon>Phasmatodea</taxon>
        <taxon>Timematodea</taxon>
        <taxon>Timematoidea</taxon>
        <taxon>Timematidae</taxon>
        <taxon>Timema</taxon>
    </lineage>
</organism>
<feature type="transmembrane region" description="Helical" evidence="6">
    <location>
        <begin position="184"/>
        <end position="203"/>
    </location>
</feature>
<proteinExistence type="predicted"/>
<dbReference type="Gene3D" id="1.20.1250.20">
    <property type="entry name" value="MFS general substrate transporter like domains"/>
    <property type="match status" value="1"/>
</dbReference>
<evidence type="ECO:0000256" key="4">
    <source>
        <dbReference type="ARBA" id="ARBA00022989"/>
    </source>
</evidence>
<keyword evidence="3 6" id="KW-0812">Transmembrane</keyword>
<dbReference type="GO" id="GO:0016020">
    <property type="term" value="C:membrane"/>
    <property type="evidence" value="ECO:0007669"/>
    <property type="project" value="UniProtKB-SubCell"/>
</dbReference>
<evidence type="ECO:0000256" key="3">
    <source>
        <dbReference type="ARBA" id="ARBA00022692"/>
    </source>
</evidence>
<evidence type="ECO:0000256" key="1">
    <source>
        <dbReference type="ARBA" id="ARBA00004141"/>
    </source>
</evidence>
<dbReference type="InterPro" id="IPR036259">
    <property type="entry name" value="MFS_trans_sf"/>
</dbReference>
<keyword evidence="4 6" id="KW-1133">Transmembrane helix</keyword>
<feature type="transmembrane region" description="Helical" evidence="6">
    <location>
        <begin position="340"/>
        <end position="362"/>
    </location>
</feature>
<keyword evidence="2" id="KW-0813">Transport</keyword>
<accession>A0A7R9HSL0</accession>
<feature type="transmembrane region" description="Helical" evidence="6">
    <location>
        <begin position="215"/>
        <end position="233"/>
    </location>
</feature>
<gene>
    <name evidence="7" type="ORF">TMSB3V08_LOCUS10316</name>
</gene>
<evidence type="ECO:0000256" key="6">
    <source>
        <dbReference type="SAM" id="Phobius"/>
    </source>
</evidence>
<dbReference type="PANTHER" id="PTHR23511:SF35">
    <property type="entry name" value="MAJOR FACILITATOR SUPERFAMILY (MFS) PROFILE DOMAIN-CONTAINING PROTEIN"/>
    <property type="match status" value="1"/>
</dbReference>
<protein>
    <submittedName>
        <fullName evidence="7">Uncharacterized protein</fullName>
    </submittedName>
</protein>
<feature type="transmembrane region" description="Helical" evidence="6">
    <location>
        <begin position="369"/>
        <end position="387"/>
    </location>
</feature>
<dbReference type="PANTHER" id="PTHR23511">
    <property type="entry name" value="SYNAPTIC VESICLE GLYCOPROTEIN 2"/>
    <property type="match status" value="1"/>
</dbReference>
<feature type="transmembrane region" description="Helical" evidence="6">
    <location>
        <begin position="245"/>
        <end position="265"/>
    </location>
</feature>
<dbReference type="SUPFAM" id="SSF103473">
    <property type="entry name" value="MFS general substrate transporter"/>
    <property type="match status" value="1"/>
</dbReference>
<dbReference type="EMBL" id="OB796642">
    <property type="protein sequence ID" value="CAD7433646.1"/>
    <property type="molecule type" value="Genomic_DNA"/>
</dbReference>
<comment type="subcellular location">
    <subcellularLocation>
        <location evidence="1">Membrane</location>
        <topology evidence="1">Multi-pass membrane protein</topology>
    </subcellularLocation>
</comment>
<feature type="transmembrane region" description="Helical" evidence="6">
    <location>
        <begin position="93"/>
        <end position="113"/>
    </location>
</feature>
<evidence type="ECO:0000256" key="5">
    <source>
        <dbReference type="ARBA" id="ARBA00023136"/>
    </source>
</evidence>
<sequence>MTTEDIMERNQACGYKRVVIIQDGGSRPLINLTANRRLTPCPDAPHTVKAIMSDPSQEDVEGEVGTSRSSGVFTSIWKQTAPLFQTPHLRNTVIACLIQLGLYASFNSLLLWLPDLFNRLAVYSSSHPNQTATVCEILSILKKEGDDSLLSPENLTSHATVLTNKSSQLNSNVTSSCVVNIDPIVFQNTLVIGFTSAMAYLLVSQVVNHVNKNKIVAFALAASGLTILGMYFVHTTAEVLPLSCIYVALPGMCVSVLSGIVIDIFPTHLRTKDKVLNRNLLPITSFPNYSSTQEYATVSMASQEAIILVLLAVDLCCLRLLLAVDLCCLPMFLIVELCCLPLRLVAVPVCVGLLLVAAHGLLLPEMVVVVVELVFLSDVSQGFYLGILPV</sequence>
<evidence type="ECO:0000256" key="2">
    <source>
        <dbReference type="ARBA" id="ARBA00022448"/>
    </source>
</evidence>
<dbReference type="AlphaFoldDB" id="A0A7R9HSL0"/>